<sequence length="348" mass="39502">MKDAVFKAESHQEAVKLFATATKSRTPQVAIASMDIWHARLGHIRKEALEHVPQVVEGVALGTHDFERKSELCPECQLGQAHQQISRVPTWRGTYPFERIHLDLVDMEEAFNADSWVAHFYCDHSAYHVSFNLPNKAQEELLSATQEFLAITNDNWGFTTRYIRSDGEKGLGKKWKYFIAMKGIIFNPSPPDTPDQNGPAERSGGVIMTIARKLRIQGNLPQKLWPYIVAHATRLLNRIPVQRKQWRTPFEMVHGRKPNLSHLKIIGSLAYVLIKNKKALWIPHLDRVIVSRDVQIDEKVMYDPQLAITLPESGQALAITVNEVDLDEEDVEPLPITEDIATLVPVSI</sequence>
<evidence type="ECO:0000256" key="14">
    <source>
        <dbReference type="ARBA" id="ARBA00048173"/>
    </source>
</evidence>
<keyword evidence="11" id="KW-0808">Transferase</keyword>
<dbReference type="GO" id="GO:0004519">
    <property type="term" value="F:endonuclease activity"/>
    <property type="evidence" value="ECO:0007669"/>
    <property type="project" value="UniProtKB-KW"/>
</dbReference>
<keyword evidence="10" id="KW-0695">RNA-directed DNA polymerase</keyword>
<feature type="domain" description="Integrase catalytic" evidence="16">
    <location>
        <begin position="92"/>
        <end position="257"/>
    </location>
</feature>
<dbReference type="GO" id="GO:0003964">
    <property type="term" value="F:RNA-directed DNA polymerase activity"/>
    <property type="evidence" value="ECO:0007669"/>
    <property type="project" value="UniProtKB-KW"/>
</dbReference>
<keyword evidence="4" id="KW-0479">Metal-binding</keyword>
<accession>A0A2H3T983</accession>
<evidence type="ECO:0000256" key="15">
    <source>
        <dbReference type="ARBA" id="ARBA00049244"/>
    </source>
</evidence>
<dbReference type="PANTHER" id="PTHR42648">
    <property type="entry name" value="TRANSPOSASE, PUTATIVE-RELATED"/>
    <property type="match status" value="1"/>
</dbReference>
<reference evidence="18" key="1">
    <citation type="submission" date="2016-09" db="EMBL/GenBank/DDBJ databases">
        <authorList>
            <person name="Guldener U."/>
        </authorList>
    </citation>
    <scope>NUCLEOTIDE SEQUENCE [LARGE SCALE GENOMIC DNA]</scope>
    <source>
        <strain evidence="18">V64-1</strain>
    </source>
</reference>
<dbReference type="GO" id="GO:0003677">
    <property type="term" value="F:DNA binding"/>
    <property type="evidence" value="ECO:0007669"/>
    <property type="project" value="UniProtKB-KW"/>
</dbReference>
<dbReference type="PROSITE" id="PS50994">
    <property type="entry name" value="INTEGRASE"/>
    <property type="match status" value="1"/>
</dbReference>
<dbReference type="GO" id="GO:0003887">
    <property type="term" value="F:DNA-directed DNA polymerase activity"/>
    <property type="evidence" value="ECO:0007669"/>
    <property type="project" value="UniProtKB-KW"/>
</dbReference>
<evidence type="ECO:0000256" key="5">
    <source>
        <dbReference type="ARBA" id="ARBA00022759"/>
    </source>
</evidence>
<keyword evidence="5" id="KW-0255">Endonuclease</keyword>
<evidence type="ECO:0000256" key="11">
    <source>
        <dbReference type="ARBA" id="ARBA00022932"/>
    </source>
</evidence>
<dbReference type="GO" id="GO:0032196">
    <property type="term" value="P:transposition"/>
    <property type="evidence" value="ECO:0007669"/>
    <property type="project" value="UniProtKB-KW"/>
</dbReference>
<dbReference type="OrthoDB" id="5017987at2759"/>
<evidence type="ECO:0000256" key="6">
    <source>
        <dbReference type="ARBA" id="ARBA00022801"/>
    </source>
</evidence>
<dbReference type="GO" id="GO:0003723">
    <property type="term" value="F:RNA binding"/>
    <property type="evidence" value="ECO:0007669"/>
    <property type="project" value="UniProtKB-KW"/>
</dbReference>
<evidence type="ECO:0000256" key="12">
    <source>
        <dbReference type="ARBA" id="ARBA00023125"/>
    </source>
</evidence>
<dbReference type="InterPro" id="IPR039537">
    <property type="entry name" value="Retrotran_Ty1/copia-like"/>
</dbReference>
<organism evidence="17 18">
    <name type="scientific">Fusarium oxysporum</name>
    <name type="common">Fusarium vascular wilt</name>
    <dbReference type="NCBI Taxonomy" id="5507"/>
    <lineage>
        <taxon>Eukaryota</taxon>
        <taxon>Fungi</taxon>
        <taxon>Dikarya</taxon>
        <taxon>Ascomycota</taxon>
        <taxon>Pezizomycotina</taxon>
        <taxon>Sordariomycetes</taxon>
        <taxon>Hypocreomycetidae</taxon>
        <taxon>Hypocreales</taxon>
        <taxon>Nectriaceae</taxon>
        <taxon>Fusarium</taxon>
        <taxon>Fusarium oxysporum species complex</taxon>
    </lineage>
</organism>
<evidence type="ECO:0000256" key="2">
    <source>
        <dbReference type="ARBA" id="ARBA00022695"/>
    </source>
</evidence>
<dbReference type="Proteomes" id="UP000219369">
    <property type="component" value="Unassembled WGS sequence"/>
</dbReference>
<keyword evidence="8" id="KW-0694">RNA-binding</keyword>
<keyword evidence="3" id="KW-0540">Nuclease</keyword>
<evidence type="ECO:0000256" key="8">
    <source>
        <dbReference type="ARBA" id="ARBA00022884"/>
    </source>
</evidence>
<keyword evidence="6" id="KW-0378">Hydrolase</keyword>
<evidence type="ECO:0000313" key="17">
    <source>
        <dbReference type="EMBL" id="SCO78293.1"/>
    </source>
</evidence>
<comment type="catalytic activity">
    <reaction evidence="15">
        <text>DNA(n) + a 2'-deoxyribonucleoside 5'-triphosphate = DNA(n+1) + diphosphate</text>
        <dbReference type="Rhea" id="RHEA:22508"/>
        <dbReference type="Rhea" id="RHEA-COMP:17339"/>
        <dbReference type="Rhea" id="RHEA-COMP:17340"/>
        <dbReference type="ChEBI" id="CHEBI:33019"/>
        <dbReference type="ChEBI" id="CHEBI:61560"/>
        <dbReference type="ChEBI" id="CHEBI:173112"/>
        <dbReference type="EC" id="2.7.7.7"/>
    </reaction>
</comment>
<evidence type="ECO:0000256" key="7">
    <source>
        <dbReference type="ARBA" id="ARBA00022842"/>
    </source>
</evidence>
<keyword evidence="11" id="KW-0239">DNA-directed DNA polymerase</keyword>
<dbReference type="Gene3D" id="3.30.420.10">
    <property type="entry name" value="Ribonuclease H-like superfamily/Ribonuclease H"/>
    <property type="match status" value="1"/>
</dbReference>
<dbReference type="GO" id="GO:0015074">
    <property type="term" value="P:DNA integration"/>
    <property type="evidence" value="ECO:0007669"/>
    <property type="project" value="UniProtKB-KW"/>
</dbReference>
<keyword evidence="12" id="KW-0238">DNA-binding</keyword>
<dbReference type="InterPro" id="IPR036397">
    <property type="entry name" value="RNaseH_sf"/>
</dbReference>
<dbReference type="EMBL" id="FMJY01000001">
    <property type="protein sequence ID" value="SCO78293.1"/>
    <property type="molecule type" value="Genomic_DNA"/>
</dbReference>
<keyword evidence="13" id="KW-0233">DNA recombination</keyword>
<name>A0A2H3T983_FUSOX</name>
<keyword evidence="7" id="KW-0460">Magnesium</keyword>
<dbReference type="InterPro" id="IPR012337">
    <property type="entry name" value="RNaseH-like_sf"/>
</dbReference>
<keyword evidence="9" id="KW-0229">DNA integration</keyword>
<evidence type="ECO:0000256" key="13">
    <source>
        <dbReference type="ARBA" id="ARBA00023172"/>
    </source>
</evidence>
<keyword evidence="2" id="KW-0548">Nucleotidyltransferase</keyword>
<comment type="catalytic activity">
    <reaction evidence="14">
        <text>DNA(n) + a 2'-deoxyribonucleoside 5'-triphosphate = DNA(n+1) + diphosphate</text>
        <dbReference type="Rhea" id="RHEA:22508"/>
        <dbReference type="Rhea" id="RHEA-COMP:17339"/>
        <dbReference type="Rhea" id="RHEA-COMP:17340"/>
        <dbReference type="ChEBI" id="CHEBI:33019"/>
        <dbReference type="ChEBI" id="CHEBI:61560"/>
        <dbReference type="ChEBI" id="CHEBI:173112"/>
        <dbReference type="EC" id="2.7.7.49"/>
    </reaction>
</comment>
<dbReference type="GO" id="GO:0016787">
    <property type="term" value="F:hydrolase activity"/>
    <property type="evidence" value="ECO:0007669"/>
    <property type="project" value="UniProtKB-KW"/>
</dbReference>
<protein>
    <recommendedName>
        <fullName evidence="16">Integrase catalytic domain-containing protein</fullName>
    </recommendedName>
</protein>
<evidence type="ECO:0000259" key="16">
    <source>
        <dbReference type="PROSITE" id="PS50994"/>
    </source>
</evidence>
<evidence type="ECO:0000256" key="4">
    <source>
        <dbReference type="ARBA" id="ARBA00022723"/>
    </source>
</evidence>
<keyword evidence="1" id="KW-0815">Transposition</keyword>
<dbReference type="GO" id="GO:0005634">
    <property type="term" value="C:nucleus"/>
    <property type="evidence" value="ECO:0007669"/>
    <property type="project" value="UniProtKB-ARBA"/>
</dbReference>
<evidence type="ECO:0000256" key="9">
    <source>
        <dbReference type="ARBA" id="ARBA00022908"/>
    </source>
</evidence>
<dbReference type="VEuPathDB" id="FungiDB:HZS61_006419"/>
<evidence type="ECO:0000256" key="3">
    <source>
        <dbReference type="ARBA" id="ARBA00022722"/>
    </source>
</evidence>
<dbReference type="VEuPathDB" id="FungiDB:FOC4_g10000290"/>
<evidence type="ECO:0000256" key="1">
    <source>
        <dbReference type="ARBA" id="ARBA00022578"/>
    </source>
</evidence>
<dbReference type="GO" id="GO:0006310">
    <property type="term" value="P:DNA recombination"/>
    <property type="evidence" value="ECO:0007669"/>
    <property type="project" value="UniProtKB-KW"/>
</dbReference>
<evidence type="ECO:0000256" key="10">
    <source>
        <dbReference type="ARBA" id="ARBA00022918"/>
    </source>
</evidence>
<dbReference type="GO" id="GO:0046872">
    <property type="term" value="F:metal ion binding"/>
    <property type="evidence" value="ECO:0007669"/>
    <property type="project" value="UniProtKB-KW"/>
</dbReference>
<dbReference type="InterPro" id="IPR001584">
    <property type="entry name" value="Integrase_cat-core"/>
</dbReference>
<proteinExistence type="predicted"/>
<dbReference type="AlphaFoldDB" id="A0A2H3T983"/>
<dbReference type="VEuPathDB" id="FungiDB:FOC1_g10001155"/>
<gene>
    <name evidence="17" type="ORF">FRV6_02506</name>
</gene>
<dbReference type="PANTHER" id="PTHR42648:SF11">
    <property type="entry name" value="TRANSPOSON TY4-P GAG-POL POLYPROTEIN"/>
    <property type="match status" value="1"/>
</dbReference>
<dbReference type="SUPFAM" id="SSF53098">
    <property type="entry name" value="Ribonuclease H-like"/>
    <property type="match status" value="1"/>
</dbReference>
<evidence type="ECO:0000313" key="18">
    <source>
        <dbReference type="Proteomes" id="UP000219369"/>
    </source>
</evidence>